<evidence type="ECO:0000313" key="2">
    <source>
        <dbReference type="Proteomes" id="UP000184501"/>
    </source>
</evidence>
<keyword evidence="2" id="KW-1185">Reference proteome</keyword>
<dbReference type="AlphaFoldDB" id="A0A1M5PCS6"/>
<accession>A0A1M5PCS6</accession>
<dbReference type="STRING" id="2017.SAMN05444320_11811"/>
<reference evidence="1 2" key="1">
    <citation type="submission" date="2016-11" db="EMBL/GenBank/DDBJ databases">
        <authorList>
            <person name="Jaros S."/>
            <person name="Januszkiewicz K."/>
            <person name="Wedrychowicz H."/>
        </authorList>
    </citation>
    <scope>NUCLEOTIDE SEQUENCE [LARGE SCALE GENOMIC DNA]</scope>
    <source>
        <strain evidence="1 2">DSM 44523</strain>
    </source>
</reference>
<name>A0A1M5PCS6_STRHI</name>
<dbReference type="RefSeq" id="WP_073489862.1">
    <property type="nucleotide sequence ID" value="NZ_FQVN01000018.1"/>
</dbReference>
<evidence type="ECO:0000313" key="1">
    <source>
        <dbReference type="EMBL" id="SHG99528.1"/>
    </source>
</evidence>
<gene>
    <name evidence="1" type="ORF">SAMN05444320_11811</name>
</gene>
<proteinExistence type="predicted"/>
<dbReference type="Proteomes" id="UP000184501">
    <property type="component" value="Unassembled WGS sequence"/>
</dbReference>
<sequence length="83" mass="8957">MNPIDCDPPGIELNAATEATVLNLAHELRLTPNDMMRVLVAWGAAVHHSLVQRREISVPDGGDTVRVLACREARPPIPGRPSA</sequence>
<dbReference type="EMBL" id="FQVN01000018">
    <property type="protein sequence ID" value="SHG99528.1"/>
    <property type="molecule type" value="Genomic_DNA"/>
</dbReference>
<organism evidence="1 2">
    <name type="scientific">Streptoalloteichus hindustanus</name>
    <dbReference type="NCBI Taxonomy" id="2017"/>
    <lineage>
        <taxon>Bacteria</taxon>
        <taxon>Bacillati</taxon>
        <taxon>Actinomycetota</taxon>
        <taxon>Actinomycetes</taxon>
        <taxon>Pseudonocardiales</taxon>
        <taxon>Pseudonocardiaceae</taxon>
        <taxon>Streptoalloteichus</taxon>
    </lineage>
</organism>
<protein>
    <submittedName>
        <fullName evidence="1">Uncharacterized protein</fullName>
    </submittedName>
</protein>